<name>A0A183KIK6_9TREM</name>
<dbReference type="EMBL" id="UZAK01037087">
    <property type="protein sequence ID" value="VDP57698.1"/>
    <property type="molecule type" value="Genomic_DNA"/>
</dbReference>
<reference evidence="3" key="1">
    <citation type="submission" date="2016-06" db="UniProtKB">
        <authorList>
            <consortium name="WormBaseParasite"/>
        </authorList>
    </citation>
    <scope>IDENTIFICATION</scope>
</reference>
<dbReference type="Proteomes" id="UP000279833">
    <property type="component" value="Unassembled WGS sequence"/>
</dbReference>
<reference evidence="1 2" key="2">
    <citation type="submission" date="2018-11" db="EMBL/GenBank/DDBJ databases">
        <authorList>
            <consortium name="Pathogen Informatics"/>
        </authorList>
    </citation>
    <scope>NUCLEOTIDE SEQUENCE [LARGE SCALE GENOMIC DNA]</scope>
    <source>
        <strain evidence="1">Dakar</strain>
        <strain evidence="2">Dakar, Senegal</strain>
    </source>
</reference>
<evidence type="ECO:0000313" key="2">
    <source>
        <dbReference type="Proteomes" id="UP000279833"/>
    </source>
</evidence>
<accession>A0A183KIK6</accession>
<protein>
    <submittedName>
        <fullName evidence="1 3">Uncharacterized protein</fullName>
    </submittedName>
</protein>
<sequence>MMSLRFDELNMGPESSRICIKEVMRYMSKFDLIKNCAQIRSENHKPNRL</sequence>
<gene>
    <name evidence="1" type="ORF">SCUD_LOCUS14862</name>
</gene>
<evidence type="ECO:0000313" key="1">
    <source>
        <dbReference type="EMBL" id="VDP57698.1"/>
    </source>
</evidence>
<evidence type="ECO:0000313" key="3">
    <source>
        <dbReference type="WBParaSite" id="SCUD_0001486501-mRNA-1"/>
    </source>
</evidence>
<keyword evidence="2" id="KW-1185">Reference proteome</keyword>
<organism evidence="3">
    <name type="scientific">Schistosoma curassoni</name>
    <dbReference type="NCBI Taxonomy" id="6186"/>
    <lineage>
        <taxon>Eukaryota</taxon>
        <taxon>Metazoa</taxon>
        <taxon>Spiralia</taxon>
        <taxon>Lophotrochozoa</taxon>
        <taxon>Platyhelminthes</taxon>
        <taxon>Trematoda</taxon>
        <taxon>Digenea</taxon>
        <taxon>Strigeidida</taxon>
        <taxon>Schistosomatoidea</taxon>
        <taxon>Schistosomatidae</taxon>
        <taxon>Schistosoma</taxon>
    </lineage>
</organism>
<proteinExistence type="predicted"/>
<dbReference type="WBParaSite" id="SCUD_0001486501-mRNA-1">
    <property type="protein sequence ID" value="SCUD_0001486501-mRNA-1"/>
    <property type="gene ID" value="SCUD_0001486501"/>
</dbReference>
<dbReference type="AlphaFoldDB" id="A0A183KIK6"/>